<dbReference type="InterPro" id="IPR029033">
    <property type="entry name" value="His_PPase_superfam"/>
</dbReference>
<evidence type="ECO:0000256" key="2">
    <source>
        <dbReference type="PIRSR" id="PIRSR613078-2"/>
    </source>
</evidence>
<accession>A0A426D4Q8</accession>
<dbReference type="PANTHER" id="PTHR48100:SF1">
    <property type="entry name" value="HISTIDINE PHOSPHATASE FAMILY PROTEIN-RELATED"/>
    <property type="match status" value="1"/>
</dbReference>
<name>A0A426D4Q8_9LACO</name>
<dbReference type="Proteomes" id="UP000283633">
    <property type="component" value="Unassembled WGS sequence"/>
</dbReference>
<dbReference type="GO" id="GO:0016791">
    <property type="term" value="F:phosphatase activity"/>
    <property type="evidence" value="ECO:0007669"/>
    <property type="project" value="TreeGrafter"/>
</dbReference>
<feature type="active site" description="Tele-phosphohistidine intermediate" evidence="1">
    <location>
        <position position="23"/>
    </location>
</feature>
<evidence type="ECO:0000313" key="4">
    <source>
        <dbReference type="Proteomes" id="UP000283633"/>
    </source>
</evidence>
<dbReference type="SMART" id="SM00855">
    <property type="entry name" value="PGAM"/>
    <property type="match status" value="1"/>
</dbReference>
<dbReference type="SUPFAM" id="SSF53254">
    <property type="entry name" value="Phosphoglycerate mutase-like"/>
    <property type="match status" value="1"/>
</dbReference>
<organism evidence="3 4">
    <name type="scientific">Lactiplantibacillus garii</name>
    <dbReference type="NCBI Taxonomy" id="2306423"/>
    <lineage>
        <taxon>Bacteria</taxon>
        <taxon>Bacillati</taxon>
        <taxon>Bacillota</taxon>
        <taxon>Bacilli</taxon>
        <taxon>Lactobacillales</taxon>
        <taxon>Lactobacillaceae</taxon>
        <taxon>Lactiplantibacillus</taxon>
    </lineage>
</organism>
<comment type="caution">
    <text evidence="3">The sequence shown here is derived from an EMBL/GenBank/DDBJ whole genome shotgun (WGS) entry which is preliminary data.</text>
</comment>
<gene>
    <name evidence="3" type="ORF">D1831_11890</name>
</gene>
<dbReference type="PANTHER" id="PTHR48100">
    <property type="entry name" value="BROAD-SPECIFICITY PHOSPHATASE YOR283W-RELATED"/>
    <property type="match status" value="1"/>
</dbReference>
<feature type="active site" description="Proton donor/acceptor" evidence="1">
    <location>
        <position position="99"/>
    </location>
</feature>
<evidence type="ECO:0000256" key="1">
    <source>
        <dbReference type="PIRSR" id="PIRSR613078-1"/>
    </source>
</evidence>
<dbReference type="GO" id="GO:0005737">
    <property type="term" value="C:cytoplasm"/>
    <property type="evidence" value="ECO:0007669"/>
    <property type="project" value="TreeGrafter"/>
</dbReference>
<sequence length="236" mass="26287">MGPSITNKECDLIKSMTLYVVRHGETYFNQFDQFQGWSDTPLTPTGIQQIQNLAIQLKALPITAVYASDMTRARQTASILSHHTDWQTGNVRFKSDLREHFYGSFEGQKMAPVWERIANDHGCQTYDDLVMQFNVDQAQDWLSQADPSHLAETSQAFWARMTTGLANIVNERPDQSAALLVSHSSVIRAIVARYAPEQLDPITPDNGRVTQLKLSRGATGGVAVEVVNYNQSAVTA</sequence>
<proteinExistence type="predicted"/>
<feature type="binding site" evidence="2">
    <location>
        <begin position="99"/>
        <end position="102"/>
    </location>
    <ligand>
        <name>substrate</name>
    </ligand>
</feature>
<evidence type="ECO:0000313" key="3">
    <source>
        <dbReference type="EMBL" id="RRK09571.1"/>
    </source>
</evidence>
<feature type="binding site" evidence="2">
    <location>
        <position position="72"/>
    </location>
    <ligand>
        <name>substrate</name>
    </ligand>
</feature>
<dbReference type="InterPro" id="IPR050275">
    <property type="entry name" value="PGM_Phosphatase"/>
</dbReference>
<dbReference type="InterPro" id="IPR013078">
    <property type="entry name" value="His_Pase_superF_clade-1"/>
</dbReference>
<protein>
    <submittedName>
        <fullName evidence="3">Histidine phosphatase family protein</fullName>
    </submittedName>
</protein>
<dbReference type="CDD" id="cd07067">
    <property type="entry name" value="HP_PGM_like"/>
    <property type="match status" value="1"/>
</dbReference>
<dbReference type="EMBL" id="QWZQ01000048">
    <property type="protein sequence ID" value="RRK09571.1"/>
    <property type="molecule type" value="Genomic_DNA"/>
</dbReference>
<keyword evidence="4" id="KW-1185">Reference proteome</keyword>
<dbReference type="Pfam" id="PF00300">
    <property type="entry name" value="His_Phos_1"/>
    <property type="match status" value="1"/>
</dbReference>
<dbReference type="AlphaFoldDB" id="A0A426D4Q8"/>
<dbReference type="Gene3D" id="3.40.50.1240">
    <property type="entry name" value="Phosphoglycerate mutase-like"/>
    <property type="match status" value="1"/>
</dbReference>
<feature type="binding site" evidence="2">
    <location>
        <begin position="22"/>
        <end position="29"/>
    </location>
    <ligand>
        <name>substrate</name>
    </ligand>
</feature>
<reference evidence="3 4" key="1">
    <citation type="submission" date="2018-08" db="EMBL/GenBank/DDBJ databases">
        <title>Genome Lactobacillus garii FI11369.</title>
        <authorList>
            <person name="Diaz M."/>
            <person name="Narbad A."/>
        </authorList>
    </citation>
    <scope>NUCLEOTIDE SEQUENCE [LARGE SCALE GENOMIC DNA]</scope>
    <source>
        <strain evidence="3 4">FI11369</strain>
    </source>
</reference>